<dbReference type="GO" id="GO:0005829">
    <property type="term" value="C:cytosol"/>
    <property type="evidence" value="ECO:0007669"/>
    <property type="project" value="TreeGrafter"/>
</dbReference>
<dbReference type="PANTHER" id="PTHR33221:SF15">
    <property type="entry name" value="HTH-TYPE TRANSCRIPTIONAL REGULATOR YWGB-RELATED"/>
    <property type="match status" value="1"/>
</dbReference>
<dbReference type="Gene3D" id="1.10.10.10">
    <property type="entry name" value="Winged helix-like DNA-binding domain superfamily/Winged helix DNA-binding domain"/>
    <property type="match status" value="1"/>
</dbReference>
<dbReference type="PANTHER" id="PTHR33221">
    <property type="entry name" value="WINGED HELIX-TURN-HELIX TRANSCRIPTIONAL REGULATOR, RRF2 FAMILY"/>
    <property type="match status" value="1"/>
</dbReference>
<dbReference type="InterPro" id="IPR036388">
    <property type="entry name" value="WH-like_DNA-bd_sf"/>
</dbReference>
<name>A0A369M5C2_9ACTN</name>
<dbReference type="EMBL" id="PPTS01000001">
    <property type="protein sequence ID" value="RDB66933.1"/>
    <property type="molecule type" value="Genomic_DNA"/>
</dbReference>
<dbReference type="GO" id="GO:0003700">
    <property type="term" value="F:DNA-binding transcription factor activity"/>
    <property type="evidence" value="ECO:0007669"/>
    <property type="project" value="TreeGrafter"/>
</dbReference>
<dbReference type="PROSITE" id="PS01332">
    <property type="entry name" value="HTH_RRF2_1"/>
    <property type="match status" value="1"/>
</dbReference>
<dbReference type="InterPro" id="IPR030489">
    <property type="entry name" value="TR_Rrf2-type_CS"/>
</dbReference>
<evidence type="ECO:0000313" key="1">
    <source>
        <dbReference type="EMBL" id="RDB66933.1"/>
    </source>
</evidence>
<dbReference type="NCBIfam" id="TIGR00738">
    <property type="entry name" value="rrf2_super"/>
    <property type="match status" value="1"/>
</dbReference>
<organism evidence="1 2">
    <name type="scientific">Gordonibacter pamelaeae</name>
    <dbReference type="NCBI Taxonomy" id="471189"/>
    <lineage>
        <taxon>Bacteria</taxon>
        <taxon>Bacillati</taxon>
        <taxon>Actinomycetota</taxon>
        <taxon>Coriobacteriia</taxon>
        <taxon>Eggerthellales</taxon>
        <taxon>Eggerthellaceae</taxon>
        <taxon>Gordonibacter</taxon>
    </lineage>
</organism>
<proteinExistence type="predicted"/>
<sequence length="157" mass="17489">MQFKASTDYGMRAILYLAAQGTTCSSKDIAQDMSIPRDYLIQLAQLLRNAGLIEARPGKHGGYRLAKEPSDITVLQIMKALEEDAKASTRAKRSSRKGGAMVQGVKQTYQLIEESFDAYLDSLTIEMLLESVKNGDNRRLFLAERLEDEGKRLAENA</sequence>
<dbReference type="OrthoDB" id="9808360at2"/>
<evidence type="ECO:0000313" key="2">
    <source>
        <dbReference type="Proteomes" id="UP000254000"/>
    </source>
</evidence>
<dbReference type="InterPro" id="IPR000944">
    <property type="entry name" value="Tscrpt_reg_Rrf2"/>
</dbReference>
<dbReference type="PROSITE" id="PS51197">
    <property type="entry name" value="HTH_RRF2_2"/>
    <property type="match status" value="1"/>
</dbReference>
<dbReference type="AlphaFoldDB" id="A0A369M5C2"/>
<accession>A0A369M5C2</accession>
<keyword evidence="2" id="KW-1185">Reference proteome</keyword>
<dbReference type="InterPro" id="IPR036390">
    <property type="entry name" value="WH_DNA-bd_sf"/>
</dbReference>
<dbReference type="SUPFAM" id="SSF46785">
    <property type="entry name" value="Winged helix' DNA-binding domain"/>
    <property type="match status" value="1"/>
</dbReference>
<dbReference type="Proteomes" id="UP000254000">
    <property type="component" value="Unassembled WGS sequence"/>
</dbReference>
<dbReference type="RefSeq" id="WP_041239157.1">
    <property type="nucleotide sequence ID" value="NZ_CABMMS010000001.1"/>
</dbReference>
<dbReference type="Pfam" id="PF02082">
    <property type="entry name" value="Rrf2"/>
    <property type="match status" value="1"/>
</dbReference>
<dbReference type="GeneID" id="97352569"/>
<reference evidence="1 2" key="1">
    <citation type="journal article" date="2018" name="Elife">
        <title>Discovery and characterization of a prevalent human gut bacterial enzyme sufficient for the inactivation of a family of plant toxins.</title>
        <authorList>
            <person name="Koppel N."/>
            <person name="Bisanz J.E."/>
            <person name="Pandelia M.E."/>
            <person name="Turnbaugh P.J."/>
            <person name="Balskus E.P."/>
        </authorList>
    </citation>
    <scope>NUCLEOTIDE SEQUENCE [LARGE SCALE GENOMIC DNA]</scope>
    <source>
        <strain evidence="1 2">3C</strain>
    </source>
</reference>
<protein>
    <submittedName>
        <fullName evidence="1">Rrf2 family transcriptional regulator</fullName>
    </submittedName>
</protein>
<gene>
    <name evidence="1" type="ORF">C1877_00290</name>
</gene>
<comment type="caution">
    <text evidence="1">The sequence shown here is derived from an EMBL/GenBank/DDBJ whole genome shotgun (WGS) entry which is preliminary data.</text>
</comment>